<proteinExistence type="predicted"/>
<keyword evidence="2" id="KW-1185">Reference proteome</keyword>
<evidence type="ECO:0000313" key="1">
    <source>
        <dbReference type="EMBL" id="QCD92917.1"/>
    </source>
</evidence>
<dbReference type="EMBL" id="CP039349">
    <property type="protein sequence ID" value="QCD92917.1"/>
    <property type="molecule type" value="Genomic_DNA"/>
</dbReference>
<accession>A0A4D6LW67</accession>
<evidence type="ECO:0000313" key="2">
    <source>
        <dbReference type="Proteomes" id="UP000501690"/>
    </source>
</evidence>
<organism evidence="1 2">
    <name type="scientific">Vigna unguiculata</name>
    <name type="common">Cowpea</name>
    <dbReference type="NCBI Taxonomy" id="3917"/>
    <lineage>
        <taxon>Eukaryota</taxon>
        <taxon>Viridiplantae</taxon>
        <taxon>Streptophyta</taxon>
        <taxon>Embryophyta</taxon>
        <taxon>Tracheophyta</taxon>
        <taxon>Spermatophyta</taxon>
        <taxon>Magnoliopsida</taxon>
        <taxon>eudicotyledons</taxon>
        <taxon>Gunneridae</taxon>
        <taxon>Pentapetalae</taxon>
        <taxon>rosids</taxon>
        <taxon>fabids</taxon>
        <taxon>Fabales</taxon>
        <taxon>Fabaceae</taxon>
        <taxon>Papilionoideae</taxon>
        <taxon>50 kb inversion clade</taxon>
        <taxon>NPAAA clade</taxon>
        <taxon>indigoferoid/millettioid clade</taxon>
        <taxon>Phaseoleae</taxon>
        <taxon>Vigna</taxon>
    </lineage>
</organism>
<name>A0A4D6LW67_VIGUN</name>
<reference evidence="1 2" key="1">
    <citation type="submission" date="2019-04" db="EMBL/GenBank/DDBJ databases">
        <title>An improved genome assembly and genetic linkage map for asparagus bean, Vigna unguiculata ssp. sesquipedialis.</title>
        <authorList>
            <person name="Xia Q."/>
            <person name="Zhang R."/>
            <person name="Dong Y."/>
        </authorList>
    </citation>
    <scope>NUCLEOTIDE SEQUENCE [LARGE SCALE GENOMIC DNA]</scope>
    <source>
        <tissue evidence="1">Leaf</tissue>
    </source>
</reference>
<sequence>MEMGGNVYQVSRLVGDGDMKFLRKLYAKLHTQNSLDEDRLAFLACIVKDCKHNGLGDITITIKLSGNKTAKASVHKKVVQDGQFGPNIGIGSVMLLQDFHNSLPYITIRNMVKVFKFDICPPTEDLVKASVTLLRNRQGEEVNVDEILKKLKPPIHEVSSTDLR</sequence>
<gene>
    <name evidence="1" type="ORF">DEO72_LG5g986</name>
</gene>
<dbReference type="Proteomes" id="UP000501690">
    <property type="component" value="Linkage Group LG5"/>
</dbReference>
<dbReference type="AlphaFoldDB" id="A0A4D6LW67"/>
<protein>
    <submittedName>
        <fullName evidence="1">Uncharacterized protein</fullName>
    </submittedName>
</protein>